<evidence type="ECO:0000259" key="1">
    <source>
        <dbReference type="Pfam" id="PF14229"/>
    </source>
</evidence>
<gene>
    <name evidence="2" type="ORF">GH266_21000</name>
</gene>
<dbReference type="RefSeq" id="WP_158195576.1">
    <property type="nucleotide sequence ID" value="NZ_CP046908.1"/>
</dbReference>
<dbReference type="OrthoDB" id="9794786at2"/>
<organism evidence="2 3">
    <name type="scientific">Stappia indica</name>
    <dbReference type="NCBI Taxonomy" id="538381"/>
    <lineage>
        <taxon>Bacteria</taxon>
        <taxon>Pseudomonadati</taxon>
        <taxon>Pseudomonadota</taxon>
        <taxon>Alphaproteobacteria</taxon>
        <taxon>Hyphomicrobiales</taxon>
        <taxon>Stappiaceae</taxon>
        <taxon>Stappia</taxon>
    </lineage>
</organism>
<dbReference type="KEGG" id="siw:GH266_21000"/>
<protein>
    <submittedName>
        <fullName evidence="2">DUF4332 domain-containing protein</fullName>
    </submittedName>
</protein>
<reference evidence="2 3" key="1">
    <citation type="submission" date="2019-12" db="EMBL/GenBank/DDBJ databases">
        <title>The genome of Stappia indica PHM037.</title>
        <authorList>
            <person name="Kacar D."/>
            <person name="Galan B."/>
            <person name="Canedo L."/>
            <person name="Rodriguez P."/>
            <person name="de la Calle F."/>
            <person name="Garcia J.L."/>
        </authorList>
    </citation>
    <scope>NUCLEOTIDE SEQUENCE [LARGE SCALE GENOMIC DNA]</scope>
    <source>
        <strain evidence="2 3">PHM037</strain>
    </source>
</reference>
<accession>A0A857CCG2</accession>
<feature type="domain" description="DUF4332" evidence="1">
    <location>
        <begin position="9"/>
        <end position="129"/>
    </location>
</feature>
<proteinExistence type="predicted"/>
<dbReference type="EMBL" id="CP046908">
    <property type="protein sequence ID" value="QGZ36753.1"/>
    <property type="molecule type" value="Genomic_DNA"/>
</dbReference>
<evidence type="ECO:0000313" key="2">
    <source>
        <dbReference type="EMBL" id="QGZ36753.1"/>
    </source>
</evidence>
<name>A0A857CCG2_9HYPH</name>
<dbReference type="Gene3D" id="1.10.150.20">
    <property type="entry name" value="5' to 3' exonuclease, C-terminal subdomain"/>
    <property type="match status" value="2"/>
</dbReference>
<dbReference type="Pfam" id="PF14229">
    <property type="entry name" value="DUF4332"/>
    <property type="match status" value="1"/>
</dbReference>
<dbReference type="AlphaFoldDB" id="A0A857CCG2"/>
<dbReference type="Proteomes" id="UP000435648">
    <property type="component" value="Chromosome"/>
</dbReference>
<evidence type="ECO:0000313" key="3">
    <source>
        <dbReference type="Proteomes" id="UP000435648"/>
    </source>
</evidence>
<dbReference type="InterPro" id="IPR025567">
    <property type="entry name" value="DUF4332"/>
</dbReference>
<sequence>MSYSIDEIEGIGPAYAEKLQAVGIRTTEAYLERAKDPKGRKALAEETGIDDKRILKWANMADLMRISGVGEEYSELLEAAGVDTVKELKHRVPANLHAKMKDVNEAKKLVRQLPSESAVEKWVAQAKDLPAVMTY</sequence>